<evidence type="ECO:0000256" key="1">
    <source>
        <dbReference type="SAM" id="MobiDB-lite"/>
    </source>
</evidence>
<dbReference type="Proteomes" id="UP000249341">
    <property type="component" value="Unassembled WGS sequence"/>
</dbReference>
<feature type="region of interest" description="Disordered" evidence="1">
    <location>
        <begin position="111"/>
        <end position="349"/>
    </location>
</feature>
<organism evidence="2 3">
    <name type="scientific">Actinoplanes lutulentus</name>
    <dbReference type="NCBI Taxonomy" id="1287878"/>
    <lineage>
        <taxon>Bacteria</taxon>
        <taxon>Bacillati</taxon>
        <taxon>Actinomycetota</taxon>
        <taxon>Actinomycetes</taxon>
        <taxon>Micromonosporales</taxon>
        <taxon>Micromonosporaceae</taxon>
        <taxon>Actinoplanes</taxon>
    </lineage>
</organism>
<sequence length="349" mass="38037">MDAVSLRPRLSHLLKPNNRPLPNRVNKRPAASFALSGPCFGGLRFGRPCFGGPCFGRPCFGGPCFGGPCFDRLRFGGLRFGAEVRVSQHRLPERPDRSDVEGVDRNLEFLHRSNTSSRIRPQPEIPGSSGDPMREFNVPGGDPNRPPRLKHKLNPVRPQVNPKMLVGLPTTNLNSLSSDGKPNTKRSHRHRGPQGTQQKTPTVPTNSFRSPTTTQNPFHSNSLKQRSPTGRPHALCSTAPNSSTAQGCSTAPNSGRSSAGTDPQPGRPVQQAAPSTNQSARSQLAPAPSHPASKPARLIQLPSTAPTRPANQHRPRRPSEVAASPAMRDVELWPSVFRRPRSHRRRAEP</sequence>
<feature type="compositionally biased region" description="Low complexity" evidence="1">
    <location>
        <begin position="285"/>
        <end position="296"/>
    </location>
</feature>
<gene>
    <name evidence="2" type="ORF">B0I29_110219</name>
</gene>
<dbReference type="AlphaFoldDB" id="A0A327ZA72"/>
<feature type="compositionally biased region" description="Polar residues" evidence="1">
    <location>
        <begin position="301"/>
        <end position="310"/>
    </location>
</feature>
<dbReference type="EMBL" id="QLMJ01000010">
    <property type="protein sequence ID" value="RAK35463.1"/>
    <property type="molecule type" value="Genomic_DNA"/>
</dbReference>
<feature type="compositionally biased region" description="Polar residues" evidence="1">
    <location>
        <begin position="194"/>
        <end position="228"/>
    </location>
</feature>
<evidence type="ECO:0000313" key="3">
    <source>
        <dbReference type="Proteomes" id="UP000249341"/>
    </source>
</evidence>
<evidence type="ECO:0000313" key="2">
    <source>
        <dbReference type="EMBL" id="RAK35463.1"/>
    </source>
</evidence>
<feature type="compositionally biased region" description="Basic residues" evidence="1">
    <location>
        <begin position="338"/>
        <end position="349"/>
    </location>
</feature>
<feature type="compositionally biased region" description="Polar residues" evidence="1">
    <location>
        <begin position="272"/>
        <end position="282"/>
    </location>
</feature>
<feature type="compositionally biased region" description="Polar residues" evidence="1">
    <location>
        <begin position="169"/>
        <end position="181"/>
    </location>
</feature>
<accession>A0A327ZA72</accession>
<comment type="caution">
    <text evidence="2">The sequence shown here is derived from an EMBL/GenBank/DDBJ whole genome shotgun (WGS) entry which is preliminary data.</text>
</comment>
<proteinExistence type="predicted"/>
<name>A0A327ZA72_9ACTN</name>
<protein>
    <submittedName>
        <fullName evidence="2">Uncharacterized protein</fullName>
    </submittedName>
</protein>
<keyword evidence="3" id="KW-1185">Reference proteome</keyword>
<feature type="compositionally biased region" description="Basic residues" evidence="1">
    <location>
        <begin position="183"/>
        <end position="192"/>
    </location>
</feature>
<feature type="compositionally biased region" description="Polar residues" evidence="1">
    <location>
        <begin position="238"/>
        <end position="261"/>
    </location>
</feature>
<reference evidence="2 3" key="1">
    <citation type="submission" date="2018-06" db="EMBL/GenBank/DDBJ databases">
        <title>Genomic Encyclopedia of Type Strains, Phase III (KMG-III): the genomes of soil and plant-associated and newly described type strains.</title>
        <authorList>
            <person name="Whitman W."/>
        </authorList>
    </citation>
    <scope>NUCLEOTIDE SEQUENCE [LARGE SCALE GENOMIC DNA]</scope>
    <source>
        <strain evidence="2 3">CGMCC 4.7090</strain>
    </source>
</reference>